<dbReference type="InterPro" id="IPR021778">
    <property type="entry name" value="Se/S_carrier-like"/>
</dbReference>
<feature type="domain" description="Putative Se/S carrier protein-like" evidence="1">
    <location>
        <begin position="3"/>
        <end position="71"/>
    </location>
</feature>
<accession>A0A1M6TJR6</accession>
<evidence type="ECO:0000313" key="3">
    <source>
        <dbReference type="Proteomes" id="UP000184310"/>
    </source>
</evidence>
<proteinExistence type="predicted"/>
<protein>
    <recommendedName>
        <fullName evidence="1">Putative Se/S carrier protein-like domain-containing protein</fullName>
    </recommendedName>
</protein>
<dbReference type="RefSeq" id="WP_072992572.1">
    <property type="nucleotide sequence ID" value="NZ_FQZB01000020.1"/>
</dbReference>
<dbReference type="EMBL" id="FQZB01000020">
    <property type="protein sequence ID" value="SHK57153.1"/>
    <property type="molecule type" value="Genomic_DNA"/>
</dbReference>
<evidence type="ECO:0000259" key="1">
    <source>
        <dbReference type="Pfam" id="PF11823"/>
    </source>
</evidence>
<keyword evidence="3" id="KW-1185">Reference proteome</keyword>
<evidence type="ECO:0000313" key="2">
    <source>
        <dbReference type="EMBL" id="SHK57153.1"/>
    </source>
</evidence>
<name>A0A1M6TJR6_9CLOT</name>
<dbReference type="Proteomes" id="UP000184310">
    <property type="component" value="Unassembled WGS sequence"/>
</dbReference>
<dbReference type="STRING" id="1121302.SAMN02745163_04059"/>
<organism evidence="2 3">
    <name type="scientific">Clostridium cavendishii DSM 21758</name>
    <dbReference type="NCBI Taxonomy" id="1121302"/>
    <lineage>
        <taxon>Bacteria</taxon>
        <taxon>Bacillati</taxon>
        <taxon>Bacillota</taxon>
        <taxon>Clostridia</taxon>
        <taxon>Eubacteriales</taxon>
        <taxon>Clostridiaceae</taxon>
        <taxon>Clostridium</taxon>
    </lineage>
</organism>
<dbReference type="Pfam" id="PF11823">
    <property type="entry name" value="Se_S_carrier"/>
    <property type="match status" value="1"/>
</dbReference>
<reference evidence="2 3" key="1">
    <citation type="submission" date="2016-11" db="EMBL/GenBank/DDBJ databases">
        <authorList>
            <person name="Jaros S."/>
            <person name="Januszkiewicz K."/>
            <person name="Wedrychowicz H."/>
        </authorList>
    </citation>
    <scope>NUCLEOTIDE SEQUENCE [LARGE SCALE GENOMIC DNA]</scope>
    <source>
        <strain evidence="2 3">DSM 21758</strain>
    </source>
</reference>
<gene>
    <name evidence="2" type="ORF">SAMN02745163_04059</name>
</gene>
<sequence>MKRYIMVFKNTNDAVRGEEILKNKSINMTMMPTPTQITQSCGICALFNEEELEKINNIIEDKKISFKNIYEISSNGFSIYK</sequence>
<dbReference type="AlphaFoldDB" id="A0A1M6TJR6"/>